<dbReference type="Gene3D" id="2.150.10.10">
    <property type="entry name" value="Serralysin-like metalloprotease, C-terminal"/>
    <property type="match status" value="1"/>
</dbReference>
<evidence type="ECO:0000256" key="3">
    <source>
        <dbReference type="ARBA" id="ARBA00022837"/>
    </source>
</evidence>
<dbReference type="NCBIfam" id="TIGR03661">
    <property type="entry name" value="T1SS_VCA0849"/>
    <property type="match status" value="1"/>
</dbReference>
<dbReference type="GO" id="GO:0007154">
    <property type="term" value="P:cell communication"/>
    <property type="evidence" value="ECO:0007669"/>
    <property type="project" value="InterPro"/>
</dbReference>
<dbReference type="SUPFAM" id="SSF141072">
    <property type="entry name" value="CalX-like"/>
    <property type="match status" value="2"/>
</dbReference>
<dbReference type="Pfam" id="PF00353">
    <property type="entry name" value="HemolysinCabind"/>
    <property type="match status" value="1"/>
</dbReference>
<dbReference type="SUPFAM" id="SSF51120">
    <property type="entry name" value="beta-Roll"/>
    <property type="match status" value="1"/>
</dbReference>
<dbReference type="Proteomes" id="UP000003688">
    <property type="component" value="Unassembled WGS sequence"/>
</dbReference>
<dbReference type="InterPro" id="IPR038081">
    <property type="entry name" value="CalX-like_sf"/>
</dbReference>
<dbReference type="InterPro" id="IPR011049">
    <property type="entry name" value="Serralysin-like_metalloprot_C"/>
</dbReference>
<dbReference type="GO" id="GO:0005509">
    <property type="term" value="F:calcium ion binding"/>
    <property type="evidence" value="ECO:0007669"/>
    <property type="project" value="InterPro"/>
</dbReference>
<sequence precursor="true">MKNLSSRQKQAPVMKQLGARVLSASWFDTAILALLFGMLFLGMPVHAQITEPETVFYGKIINRTSGEEYLMSKGNLSWTVIRPDGQQITLTTTLQPLNAGEFSYQLLVPHEALTYGVSVSTNSVPLPTQLIICTNILISVDGNAASIMAPGSASFAIAQSLRASTYRLDLEVGNALPDTIGDGIPDWWKNQFGIVDPNADPDHDGWSNLQEFLHGSNPNQDNRIPTLATDEIYVYADGTTGIRLNAIDSDSQPTNLFYSLTSLPQGGLFYLRNALTNVSNSDAVLTNGSVFTQDDINKGRLIFVSQTGSNSVVATTFGVTLHDENAAHPQTNAVVKVNIYRPLYPSGIIQLAQSIAASPAGFTALAGLSTDEQQMVINYFLSRDQGYTIWDASRASAGQEVLVASSNLSSNQYAQYVGSFGRDRKQVLVGGAGNDHLVGGMENDIIVGGRGNDTLRGNGGSDLFVINSPNDGNDTIEDFNTAENDAIDISRVLVGTSSLLTNYVQITNSGTNSYIGINFNGTGTTFTNMVLTLLNTHFTQNDLRTLVNNGNLITGDKVIAPTVSIVASIPAASKNGPVSGQFTVSRTGSINSSLLVNLQITGSAADGTDYQYVAPQVSFNAGQRTVDLQINPYANSILVTQVVQMVVISGSGYEIATSNLAQVTIEPFAPQITIEAIEPVAVKGDQTPGTFLITRGGAIDRSVLVRLTIAGTAVNGTDYSSISTLVNFAPQQTTALLTITPKTTSVLTNGMKYVQLTVKPDPSYKVFSPSVARVFIVNQLMTLAQWQQNNFPTSTSDWSIFAGQDASSTGIKNIFRYAFGLDPQNPQASKGLPSYQIVNDHLTVTYKQPTSVSDIQYTVEVSDDLVTWRSSSDDVVQVLPSLNTNDVESVSYRSSKSVQGSPQQYMRVTVAPQ</sequence>
<keyword evidence="3" id="KW-0106">Calcium</keyword>
<keyword evidence="1" id="KW-0732">Signal</keyword>
<proteinExistence type="predicted"/>
<evidence type="ECO:0000256" key="2">
    <source>
        <dbReference type="ARBA" id="ARBA00022737"/>
    </source>
</evidence>
<dbReference type="GO" id="GO:0016020">
    <property type="term" value="C:membrane"/>
    <property type="evidence" value="ECO:0007669"/>
    <property type="project" value="InterPro"/>
</dbReference>
<dbReference type="AlphaFoldDB" id="B9XN98"/>
<dbReference type="STRING" id="320771.Cflav_PD1552"/>
<dbReference type="EMBL" id="ABOX02000039">
    <property type="protein sequence ID" value="EEF58651.1"/>
    <property type="molecule type" value="Genomic_DNA"/>
</dbReference>
<dbReference type="RefSeq" id="WP_007417285.1">
    <property type="nucleotide sequence ID" value="NZ_ABOX02000039.1"/>
</dbReference>
<dbReference type="InterPro" id="IPR019960">
    <property type="entry name" value="T1SS_VCA0849"/>
</dbReference>
<evidence type="ECO:0000256" key="1">
    <source>
        <dbReference type="ARBA" id="ARBA00022729"/>
    </source>
</evidence>
<dbReference type="Pfam" id="PF16184">
    <property type="entry name" value="Cadherin_3"/>
    <property type="match status" value="1"/>
</dbReference>
<name>B9XN98_PEDPL</name>
<dbReference type="OrthoDB" id="187742at2"/>
<dbReference type="Gene3D" id="2.60.40.2030">
    <property type="match status" value="2"/>
</dbReference>
<dbReference type="Pfam" id="PF03160">
    <property type="entry name" value="Calx-beta"/>
    <property type="match status" value="2"/>
</dbReference>
<evidence type="ECO:0000259" key="4">
    <source>
        <dbReference type="Pfam" id="PF03160"/>
    </source>
</evidence>
<evidence type="ECO:0000313" key="5">
    <source>
        <dbReference type="EMBL" id="EEF58651.1"/>
    </source>
</evidence>
<feature type="domain" description="Calx-beta" evidence="4">
    <location>
        <begin position="581"/>
        <end position="632"/>
    </location>
</feature>
<protein>
    <submittedName>
        <fullName evidence="5">Hemolysin-type calcium-binding region</fullName>
    </submittedName>
</protein>
<comment type="caution">
    <text evidence="5">The sequence shown here is derived from an EMBL/GenBank/DDBJ whole genome shotgun (WGS) entry which is preliminary data.</text>
</comment>
<accession>B9XN98</accession>
<dbReference type="InterPro" id="IPR001343">
    <property type="entry name" value="Hemolysn_Ca-bd"/>
</dbReference>
<keyword evidence="6" id="KW-1185">Reference proteome</keyword>
<dbReference type="PRINTS" id="PR00313">
    <property type="entry name" value="CABNDNGRPT"/>
</dbReference>
<organism evidence="5 6">
    <name type="scientific">Pedosphaera parvula (strain Ellin514)</name>
    <dbReference type="NCBI Taxonomy" id="320771"/>
    <lineage>
        <taxon>Bacteria</taxon>
        <taxon>Pseudomonadati</taxon>
        <taxon>Verrucomicrobiota</taxon>
        <taxon>Pedosphaerae</taxon>
        <taxon>Pedosphaerales</taxon>
        <taxon>Pedosphaeraceae</taxon>
        <taxon>Pedosphaera</taxon>
    </lineage>
</organism>
<feature type="domain" description="Calx-beta" evidence="4">
    <location>
        <begin position="688"/>
        <end position="778"/>
    </location>
</feature>
<reference evidence="5 6" key="1">
    <citation type="journal article" date="2011" name="J. Bacteriol.">
        <title>Genome sequence of 'Pedosphaera parvula' Ellin514, an aerobic Verrucomicrobial isolate from pasture soil.</title>
        <authorList>
            <person name="Kant R."/>
            <person name="van Passel M.W."/>
            <person name="Sangwan P."/>
            <person name="Palva A."/>
            <person name="Lucas S."/>
            <person name="Copeland A."/>
            <person name="Lapidus A."/>
            <person name="Glavina Del Rio T."/>
            <person name="Dalin E."/>
            <person name="Tice H."/>
            <person name="Bruce D."/>
            <person name="Goodwin L."/>
            <person name="Pitluck S."/>
            <person name="Chertkov O."/>
            <person name="Larimer F.W."/>
            <person name="Land M.L."/>
            <person name="Hauser L."/>
            <person name="Brettin T.S."/>
            <person name="Detter J.C."/>
            <person name="Han S."/>
            <person name="de Vos W.M."/>
            <person name="Janssen P.H."/>
            <person name="Smidt H."/>
        </authorList>
    </citation>
    <scope>NUCLEOTIDE SEQUENCE [LARGE SCALE GENOMIC DNA]</scope>
    <source>
        <strain evidence="5 6">Ellin514</strain>
    </source>
</reference>
<evidence type="ECO:0000313" key="6">
    <source>
        <dbReference type="Proteomes" id="UP000003688"/>
    </source>
</evidence>
<gene>
    <name evidence="5" type="ORF">Cflav_PD1552</name>
</gene>
<dbReference type="InterPro" id="IPR003644">
    <property type="entry name" value="Calx_beta"/>
</dbReference>
<keyword evidence="2" id="KW-0677">Repeat</keyword>